<dbReference type="Gene3D" id="1.10.8.430">
    <property type="entry name" value="Helical domain of apoptotic protease-activating factors"/>
    <property type="match status" value="1"/>
</dbReference>
<protein>
    <submittedName>
        <fullName evidence="11">Putative late blight resistance protein-R1A-6-like-like protein</fullName>
    </submittedName>
</protein>
<dbReference type="EnsemblPlants" id="EMT04798">
    <property type="protein sequence ID" value="EMT04798"/>
    <property type="gene ID" value="F775_20453"/>
</dbReference>
<dbReference type="GO" id="GO:0042742">
    <property type="term" value="P:defense response to bacterium"/>
    <property type="evidence" value="ECO:0007669"/>
    <property type="project" value="UniProtKB-ARBA"/>
</dbReference>
<dbReference type="InterPro" id="IPR027417">
    <property type="entry name" value="P-loop_NTPase"/>
</dbReference>
<dbReference type="InterPro" id="IPR036388">
    <property type="entry name" value="WH-like_DNA-bd_sf"/>
</dbReference>
<keyword evidence="2" id="KW-0433">Leucine-rich repeat</keyword>
<accession>M8BDH7</accession>
<dbReference type="InterPro" id="IPR055414">
    <property type="entry name" value="LRR_R13L4/SHOC2-like"/>
</dbReference>
<comment type="similarity">
    <text evidence="1">Belongs to the disease resistance NB-LRR family.</text>
</comment>
<keyword evidence="6" id="KW-0175">Coiled coil</keyword>
<dbReference type="PANTHER" id="PTHR23155:SF906">
    <property type="entry name" value="OS08G0205100 PROTEIN"/>
    <property type="match status" value="1"/>
</dbReference>
<evidence type="ECO:0000256" key="4">
    <source>
        <dbReference type="ARBA" id="ARBA00022741"/>
    </source>
</evidence>
<evidence type="ECO:0000256" key="1">
    <source>
        <dbReference type="ARBA" id="ARBA00008894"/>
    </source>
</evidence>
<evidence type="ECO:0000259" key="7">
    <source>
        <dbReference type="Pfam" id="PF00931"/>
    </source>
</evidence>
<dbReference type="PANTHER" id="PTHR23155">
    <property type="entry name" value="DISEASE RESISTANCE PROTEIN RP"/>
    <property type="match status" value="1"/>
</dbReference>
<evidence type="ECO:0000256" key="5">
    <source>
        <dbReference type="ARBA" id="ARBA00022821"/>
    </source>
</evidence>
<evidence type="ECO:0000256" key="2">
    <source>
        <dbReference type="ARBA" id="ARBA00022614"/>
    </source>
</evidence>
<keyword evidence="5" id="KW-0611">Plant defense</keyword>
<dbReference type="Gene3D" id="1.10.10.10">
    <property type="entry name" value="Winged helix-like DNA-binding domain superfamily/Winged helix DNA-binding domain"/>
    <property type="match status" value="1"/>
</dbReference>
<evidence type="ECO:0000259" key="10">
    <source>
        <dbReference type="Pfam" id="PF23598"/>
    </source>
</evidence>
<keyword evidence="3" id="KW-0677">Repeat</keyword>
<organism evidence="11">
    <name type="scientific">Aegilops tauschii</name>
    <name type="common">Tausch's goatgrass</name>
    <name type="synonym">Aegilops squarrosa</name>
    <dbReference type="NCBI Taxonomy" id="37682"/>
    <lineage>
        <taxon>Eukaryota</taxon>
        <taxon>Viridiplantae</taxon>
        <taxon>Streptophyta</taxon>
        <taxon>Embryophyta</taxon>
        <taxon>Tracheophyta</taxon>
        <taxon>Spermatophyta</taxon>
        <taxon>Magnoliopsida</taxon>
        <taxon>Liliopsida</taxon>
        <taxon>Poales</taxon>
        <taxon>Poaceae</taxon>
        <taxon>BOP clade</taxon>
        <taxon>Pooideae</taxon>
        <taxon>Triticodae</taxon>
        <taxon>Triticeae</taxon>
        <taxon>Triticinae</taxon>
        <taxon>Aegilops</taxon>
    </lineage>
</organism>
<dbReference type="Pfam" id="PF00931">
    <property type="entry name" value="NB-ARC"/>
    <property type="match status" value="1"/>
</dbReference>
<evidence type="ECO:0000256" key="6">
    <source>
        <dbReference type="ARBA" id="ARBA00023054"/>
    </source>
</evidence>
<dbReference type="InterPro" id="IPR032675">
    <property type="entry name" value="LRR_dom_sf"/>
</dbReference>
<feature type="domain" description="NB-ARC" evidence="7">
    <location>
        <begin position="199"/>
        <end position="269"/>
    </location>
</feature>
<proteinExistence type="inferred from homology"/>
<dbReference type="ExpressionAtlas" id="M8BDH7">
    <property type="expression patterns" value="baseline"/>
</dbReference>
<keyword evidence="4" id="KW-0547">Nucleotide-binding</keyword>
<evidence type="ECO:0000256" key="3">
    <source>
        <dbReference type="ARBA" id="ARBA00022737"/>
    </source>
</evidence>
<evidence type="ECO:0000259" key="8">
    <source>
        <dbReference type="Pfam" id="PF18052"/>
    </source>
</evidence>
<dbReference type="InterPro" id="IPR038005">
    <property type="entry name" value="RX-like_CC"/>
</dbReference>
<dbReference type="InterPro" id="IPR002182">
    <property type="entry name" value="NB-ARC"/>
</dbReference>
<dbReference type="Pfam" id="PF23559">
    <property type="entry name" value="WHD_DRP"/>
    <property type="match status" value="1"/>
</dbReference>
<feature type="domain" description="Disease resistance R13L4/SHOC-2-like LRR" evidence="10">
    <location>
        <begin position="481"/>
        <end position="841"/>
    </location>
</feature>
<dbReference type="InterPro" id="IPR041118">
    <property type="entry name" value="Rx_N"/>
</dbReference>
<evidence type="ECO:0000259" key="9">
    <source>
        <dbReference type="Pfam" id="PF23559"/>
    </source>
</evidence>
<dbReference type="SUPFAM" id="SSF52058">
    <property type="entry name" value="L domain-like"/>
    <property type="match status" value="1"/>
</dbReference>
<evidence type="ECO:0000313" key="11">
    <source>
        <dbReference type="EnsemblPlants" id="EMT04798"/>
    </source>
</evidence>
<sequence length="848" mass="96520">MGVMNPLLGKLSQLLGEEYKKLTGVRKQASFLKDELSAMKALLDKMELMDKLDPSAKDWRDHIREMSYDMENCIDDFIHDIEGAGAKKGFARKMAQRLRRLGRRHQIASRIEDLKVLAVEANARRQRCKIDDCISSSNKIVVVDPRISALYKEATCLVGIDGPREELVSLLMDSQKKLKVVSIVGFGGLGKTTLAKQVYFIVVDDLWDQSAWNSISCAFPENGDGSRVIVTTRMEDIAIGVCYSNRACIYRMKRLEEQDSRRLLFNKVFGPENVCQPQYKEISTQIIKKCGGLPLAIITIASLLASHEARPLSEWESIKNSLGANSATKPTLEEMRGILNLSYMHLPIYLRPCFLYLGMYPEDREIPRDELVRQWMAEGFVCSSHRADLDDVAKSYFNELLNRSMIQPGRTSYGEVFSCRVHDVMLDLILSKSMEDNFISVAYNYEDMARLHSWKYKVRRLSLQSGVGGPTSETLATSMTQVRSYAWFGESQYTPPLSQFKYLRVLAFEFPLLLETTVDLTAIGHLFLLRYLNVSASSAVIVFPTKIQGLVHLQTLVVYCERTQSFPSDISCLANLFHLMLPRDIALPEGIMKMKSLRTLHCRDMSKSLLEDIKGLGELTNLKELYLDTNKNNCLTLEQEDALVSSIGMLQELKILKLKWVRGWSDTMSQLDSLHDPPHRLEVLYLPHWDFRRVPTWIGELCCLQMLDLNVLHLSSDEVRVLGELPSLVYVRLYVSDVSQDKVVVGMGLFPVLEHFLFQSKEDVNPYLSFEAGAMSKLQKLTLGFRKDWRGLECLPCLQKIEVFTRYPQKPTLISRVPQGVRAEIESAFKAAARLHPRQPSVITFLCL</sequence>
<dbReference type="InterPro" id="IPR044974">
    <property type="entry name" value="Disease_R_plants"/>
</dbReference>
<dbReference type="GO" id="GO:0009626">
    <property type="term" value="P:plant-type hypersensitive response"/>
    <property type="evidence" value="ECO:0007669"/>
    <property type="project" value="UniProtKB-ARBA"/>
</dbReference>
<dbReference type="GO" id="GO:0043531">
    <property type="term" value="F:ADP binding"/>
    <property type="evidence" value="ECO:0007669"/>
    <property type="project" value="InterPro"/>
</dbReference>
<reference evidence="11" key="1">
    <citation type="submission" date="2015-06" db="UniProtKB">
        <authorList>
            <consortium name="EnsemblPlants"/>
        </authorList>
    </citation>
    <scope>IDENTIFICATION</scope>
</reference>
<dbReference type="Gene3D" id="3.80.10.10">
    <property type="entry name" value="Ribonuclease Inhibitor"/>
    <property type="match status" value="1"/>
</dbReference>
<dbReference type="SUPFAM" id="SSF52540">
    <property type="entry name" value="P-loop containing nucleoside triphosphate hydrolases"/>
    <property type="match status" value="1"/>
</dbReference>
<name>M8BDH7_AEGTA</name>
<dbReference type="FunFam" id="1.10.10.10:FF:000322">
    <property type="entry name" value="Probable disease resistance protein At1g63360"/>
    <property type="match status" value="1"/>
</dbReference>
<dbReference type="InterPro" id="IPR042197">
    <property type="entry name" value="Apaf_helical"/>
</dbReference>
<feature type="domain" description="Disease resistance N-terminal" evidence="8">
    <location>
        <begin position="3"/>
        <end position="86"/>
    </location>
</feature>
<dbReference type="InterPro" id="IPR058922">
    <property type="entry name" value="WHD_DRP"/>
</dbReference>
<dbReference type="Gene3D" id="1.20.5.4130">
    <property type="match status" value="1"/>
</dbReference>
<dbReference type="Pfam" id="PF23598">
    <property type="entry name" value="LRR_14"/>
    <property type="match status" value="1"/>
</dbReference>
<dbReference type="Pfam" id="PF18052">
    <property type="entry name" value="Rx_N"/>
    <property type="match status" value="1"/>
</dbReference>
<dbReference type="AlphaFoldDB" id="M8BDH7"/>
<dbReference type="GO" id="GO:0002758">
    <property type="term" value="P:innate immune response-activating signaling pathway"/>
    <property type="evidence" value="ECO:0007669"/>
    <property type="project" value="UniProtKB-ARBA"/>
</dbReference>
<dbReference type="Gene3D" id="3.40.50.300">
    <property type="entry name" value="P-loop containing nucleotide triphosphate hydrolases"/>
    <property type="match status" value="2"/>
</dbReference>
<dbReference type="CDD" id="cd14798">
    <property type="entry name" value="RX-CC_like"/>
    <property type="match status" value="1"/>
</dbReference>
<feature type="domain" description="Disease resistance protein winged helix" evidence="9">
    <location>
        <begin position="359"/>
        <end position="429"/>
    </location>
</feature>